<name>R7RX35_STEHR</name>
<dbReference type="OrthoDB" id="2831558at2759"/>
<dbReference type="Gene3D" id="3.30.200.20">
    <property type="entry name" value="Phosphorylase Kinase, domain 1"/>
    <property type="match status" value="1"/>
</dbReference>
<dbReference type="OMA" id="DVNRGPH"/>
<gene>
    <name evidence="1" type="ORF">STEHIDRAFT_116152</name>
</gene>
<keyword evidence="2" id="KW-1185">Reference proteome</keyword>
<dbReference type="AlphaFoldDB" id="R7RX35"/>
<dbReference type="InterPro" id="IPR011009">
    <property type="entry name" value="Kinase-like_dom_sf"/>
</dbReference>
<organism evidence="1 2">
    <name type="scientific">Stereum hirsutum (strain FP-91666)</name>
    <name type="common">White-rot fungus</name>
    <dbReference type="NCBI Taxonomy" id="721885"/>
    <lineage>
        <taxon>Eukaryota</taxon>
        <taxon>Fungi</taxon>
        <taxon>Dikarya</taxon>
        <taxon>Basidiomycota</taxon>
        <taxon>Agaricomycotina</taxon>
        <taxon>Agaricomycetes</taxon>
        <taxon>Russulales</taxon>
        <taxon>Stereaceae</taxon>
        <taxon>Stereum</taxon>
    </lineage>
</organism>
<proteinExistence type="predicted"/>
<reference evidence="2" key="1">
    <citation type="journal article" date="2012" name="Science">
        <title>The Paleozoic origin of enzymatic lignin decomposition reconstructed from 31 fungal genomes.</title>
        <authorList>
            <person name="Floudas D."/>
            <person name="Binder M."/>
            <person name="Riley R."/>
            <person name="Barry K."/>
            <person name="Blanchette R.A."/>
            <person name="Henrissat B."/>
            <person name="Martinez A.T."/>
            <person name="Otillar R."/>
            <person name="Spatafora J.W."/>
            <person name="Yadav J.S."/>
            <person name="Aerts A."/>
            <person name="Benoit I."/>
            <person name="Boyd A."/>
            <person name="Carlson A."/>
            <person name="Copeland A."/>
            <person name="Coutinho P.M."/>
            <person name="de Vries R.P."/>
            <person name="Ferreira P."/>
            <person name="Findley K."/>
            <person name="Foster B."/>
            <person name="Gaskell J."/>
            <person name="Glotzer D."/>
            <person name="Gorecki P."/>
            <person name="Heitman J."/>
            <person name="Hesse C."/>
            <person name="Hori C."/>
            <person name="Igarashi K."/>
            <person name="Jurgens J.A."/>
            <person name="Kallen N."/>
            <person name="Kersten P."/>
            <person name="Kohler A."/>
            <person name="Kuees U."/>
            <person name="Kumar T.K.A."/>
            <person name="Kuo A."/>
            <person name="LaButti K."/>
            <person name="Larrondo L.F."/>
            <person name="Lindquist E."/>
            <person name="Ling A."/>
            <person name="Lombard V."/>
            <person name="Lucas S."/>
            <person name="Lundell T."/>
            <person name="Martin R."/>
            <person name="McLaughlin D.J."/>
            <person name="Morgenstern I."/>
            <person name="Morin E."/>
            <person name="Murat C."/>
            <person name="Nagy L.G."/>
            <person name="Nolan M."/>
            <person name="Ohm R.A."/>
            <person name="Patyshakuliyeva A."/>
            <person name="Rokas A."/>
            <person name="Ruiz-Duenas F.J."/>
            <person name="Sabat G."/>
            <person name="Salamov A."/>
            <person name="Samejima M."/>
            <person name="Schmutz J."/>
            <person name="Slot J.C."/>
            <person name="St John F."/>
            <person name="Stenlid J."/>
            <person name="Sun H."/>
            <person name="Sun S."/>
            <person name="Syed K."/>
            <person name="Tsang A."/>
            <person name="Wiebenga A."/>
            <person name="Young D."/>
            <person name="Pisabarro A."/>
            <person name="Eastwood D.C."/>
            <person name="Martin F."/>
            <person name="Cullen D."/>
            <person name="Grigoriev I.V."/>
            <person name="Hibbett D.S."/>
        </authorList>
    </citation>
    <scope>NUCLEOTIDE SEQUENCE [LARGE SCALE GENOMIC DNA]</scope>
    <source>
        <strain evidence="2">FP-91666</strain>
    </source>
</reference>
<dbReference type="EMBL" id="JH687400">
    <property type="protein sequence ID" value="EIM79951.1"/>
    <property type="molecule type" value="Genomic_DNA"/>
</dbReference>
<dbReference type="GeneID" id="18795853"/>
<accession>R7RX35</accession>
<dbReference type="PANTHER" id="PTHR36091:SF2">
    <property type="entry name" value="AMINOGLYCOSIDE PHOSPHOTRANSFERASE DOMAIN-CONTAINING PROTEIN"/>
    <property type="match status" value="1"/>
</dbReference>
<evidence type="ECO:0008006" key="3">
    <source>
        <dbReference type="Google" id="ProtNLM"/>
    </source>
</evidence>
<dbReference type="RefSeq" id="XP_007310940.1">
    <property type="nucleotide sequence ID" value="XM_007310878.1"/>
</dbReference>
<evidence type="ECO:0000313" key="2">
    <source>
        <dbReference type="Proteomes" id="UP000053927"/>
    </source>
</evidence>
<dbReference type="GO" id="GO:0005739">
    <property type="term" value="C:mitochondrion"/>
    <property type="evidence" value="ECO:0007669"/>
    <property type="project" value="TreeGrafter"/>
</dbReference>
<sequence length="390" mass="43739">MRDGFQMVARIPYPITVPKYYAVASEAATMAFLRSFGLPIPEVYGYSPVPDNVAGTEYTFMEFVRGTKLSDVWADLGDRDIASVLHQLAGLESKMMSVSLPAGGSLYYTHDMEKRDGISGILLVENERFCVGPDVRLPLWFGRRSLIDVNRGPHLHPSNIIVSRSPDSSWQVTGLLDWQHASILPMFLLAGIPQRLQNYGDPVSESMTQPALPKNLDDLDEAERLPAKGLYHRRLVHYHYVKATEECSELHHKALISHMGVLRRRLFDHASSLWDGETLELKVDLIESVERWEALTGGGAQCPIVFDAEDVRETKRLGKVQEGTDETMEAVRSMIGCGEEGWVPTEDYEEAMARTKELKEAALAAATSAAERAEITKHWIFDDIDEDKYA</sequence>
<dbReference type="InterPro" id="IPR051035">
    <property type="entry name" value="Mito_inheritance_9"/>
</dbReference>
<protein>
    <recommendedName>
        <fullName evidence="3">Aminoglycoside phosphotransferase domain-containing protein</fullName>
    </recommendedName>
</protein>
<evidence type="ECO:0000313" key="1">
    <source>
        <dbReference type="EMBL" id="EIM79951.1"/>
    </source>
</evidence>
<dbReference type="eggNOG" id="ENOG502SHAC">
    <property type="taxonomic scope" value="Eukaryota"/>
</dbReference>
<dbReference type="PANTHER" id="PTHR36091">
    <property type="entry name" value="ALTERED INHERITANCE OF MITOCHONDRIA PROTEIN 9, MITOCHONDRIAL"/>
    <property type="match status" value="1"/>
</dbReference>
<dbReference type="Proteomes" id="UP000053927">
    <property type="component" value="Unassembled WGS sequence"/>
</dbReference>
<dbReference type="SUPFAM" id="SSF56112">
    <property type="entry name" value="Protein kinase-like (PK-like)"/>
    <property type="match status" value="1"/>
</dbReference>
<dbReference type="KEGG" id="shs:STEHIDRAFT_116152"/>